<feature type="compositionally biased region" description="Basic and acidic residues" evidence="1">
    <location>
        <begin position="58"/>
        <end position="67"/>
    </location>
</feature>
<sequence>MRDRKRRRANRSTPPARGVHLAERRRSPSRRSAASARTTIRSSEPRWARHPLAPMPRTEVHGRRALDASRSPPVRLCTAFASSVSALGVPSPAAALSLPLARPIVSFLQAVQRFGAREGHRPRCQRLKLYGPASPWVSQTLPATTRGSAANAFDATSNLPRLRTTLERETPLHCPDVHLLRSYQCNMRCAPSEQSRNHVRMTRPGPARVDPVVVNHLFNWSSCSLALSRRRARKHKGSNLRGS</sequence>
<keyword evidence="3" id="KW-1185">Reference proteome</keyword>
<gene>
    <name evidence="2" type="ORF">PsYK624_016330</name>
</gene>
<protein>
    <submittedName>
        <fullName evidence="2">Uncharacterized protein</fullName>
    </submittedName>
</protein>
<accession>A0A9P3L8I6</accession>
<reference evidence="2 3" key="1">
    <citation type="submission" date="2021-08" db="EMBL/GenBank/DDBJ databases">
        <title>Draft Genome Sequence of Phanerochaete sordida strain YK-624.</title>
        <authorList>
            <person name="Mori T."/>
            <person name="Dohra H."/>
            <person name="Suzuki T."/>
            <person name="Kawagishi H."/>
            <person name="Hirai H."/>
        </authorList>
    </citation>
    <scope>NUCLEOTIDE SEQUENCE [LARGE SCALE GENOMIC DNA]</scope>
    <source>
        <strain evidence="2 3">YK-624</strain>
    </source>
</reference>
<organism evidence="2 3">
    <name type="scientific">Phanerochaete sordida</name>
    <dbReference type="NCBI Taxonomy" id="48140"/>
    <lineage>
        <taxon>Eukaryota</taxon>
        <taxon>Fungi</taxon>
        <taxon>Dikarya</taxon>
        <taxon>Basidiomycota</taxon>
        <taxon>Agaricomycotina</taxon>
        <taxon>Agaricomycetes</taxon>
        <taxon>Polyporales</taxon>
        <taxon>Phanerochaetaceae</taxon>
        <taxon>Phanerochaete</taxon>
    </lineage>
</organism>
<dbReference type="Proteomes" id="UP000703269">
    <property type="component" value="Unassembled WGS sequence"/>
</dbReference>
<proteinExistence type="predicted"/>
<evidence type="ECO:0000256" key="1">
    <source>
        <dbReference type="SAM" id="MobiDB-lite"/>
    </source>
</evidence>
<feature type="region of interest" description="Disordered" evidence="1">
    <location>
        <begin position="1"/>
        <end position="68"/>
    </location>
</feature>
<feature type="compositionally biased region" description="Basic residues" evidence="1">
    <location>
        <begin position="1"/>
        <end position="10"/>
    </location>
</feature>
<feature type="compositionally biased region" description="Low complexity" evidence="1">
    <location>
        <begin position="30"/>
        <end position="42"/>
    </location>
</feature>
<name>A0A9P3L8I6_9APHY</name>
<dbReference type="AlphaFoldDB" id="A0A9P3L8I6"/>
<comment type="caution">
    <text evidence="2">The sequence shown here is derived from an EMBL/GenBank/DDBJ whole genome shotgun (WGS) entry which is preliminary data.</text>
</comment>
<evidence type="ECO:0000313" key="2">
    <source>
        <dbReference type="EMBL" id="GJE85554.1"/>
    </source>
</evidence>
<dbReference type="EMBL" id="BPQB01000002">
    <property type="protein sequence ID" value="GJE85554.1"/>
    <property type="molecule type" value="Genomic_DNA"/>
</dbReference>
<evidence type="ECO:0000313" key="3">
    <source>
        <dbReference type="Proteomes" id="UP000703269"/>
    </source>
</evidence>